<feature type="domain" description="Aminoglycoside phosphotransferase" evidence="1">
    <location>
        <begin position="131"/>
        <end position="216"/>
    </location>
</feature>
<dbReference type="GO" id="GO:0016301">
    <property type="term" value="F:kinase activity"/>
    <property type="evidence" value="ECO:0007669"/>
    <property type="project" value="UniProtKB-KW"/>
</dbReference>
<dbReference type="AlphaFoldDB" id="A0A4Q7LVF6"/>
<sequence>MPPAVADLATRLRPGVDPEPLWRNQLGGLTVALGDAVLKHVPAQIVRDHPREPTPLDEAERIAWVGDRHPVPRVLDAGADDDGQWLLTARIDATTAVAERWRAEPRATVRALGAALRRLHDALPVDGCPWRLPDALLADTPAHDLVVSHGDACAPNTVLDDAGRFAAHVDLGALAVADRHLDLAVGLQSLEWNYGPGWEAEYLASYGLDADPARLARWWAWWNSGGSESRSADSEP</sequence>
<keyword evidence="2" id="KW-0418">Kinase</keyword>
<dbReference type="EMBL" id="SGWW01000001">
    <property type="protein sequence ID" value="RZS59046.1"/>
    <property type="molecule type" value="Genomic_DNA"/>
</dbReference>
<dbReference type="InterPro" id="IPR011009">
    <property type="entry name" value="Kinase-like_dom_sf"/>
</dbReference>
<name>A0A4Q7LVF6_9MICO</name>
<accession>A0A4Q7LVF6</accession>
<proteinExistence type="predicted"/>
<organism evidence="2 3">
    <name type="scientific">Microcella putealis</name>
    <dbReference type="NCBI Taxonomy" id="337005"/>
    <lineage>
        <taxon>Bacteria</taxon>
        <taxon>Bacillati</taxon>
        <taxon>Actinomycetota</taxon>
        <taxon>Actinomycetes</taxon>
        <taxon>Micrococcales</taxon>
        <taxon>Microbacteriaceae</taxon>
        <taxon>Microcella</taxon>
    </lineage>
</organism>
<dbReference type="Proteomes" id="UP000293519">
    <property type="component" value="Unassembled WGS sequence"/>
</dbReference>
<evidence type="ECO:0000259" key="1">
    <source>
        <dbReference type="Pfam" id="PF01636"/>
    </source>
</evidence>
<dbReference type="InterPro" id="IPR002575">
    <property type="entry name" value="Aminoglycoside_PTrfase"/>
</dbReference>
<dbReference type="Pfam" id="PF01636">
    <property type="entry name" value="APH"/>
    <property type="match status" value="1"/>
</dbReference>
<evidence type="ECO:0000313" key="2">
    <source>
        <dbReference type="EMBL" id="RZS59046.1"/>
    </source>
</evidence>
<protein>
    <submittedName>
        <fullName evidence="2">Kanamycin kinase</fullName>
    </submittedName>
</protein>
<dbReference type="SUPFAM" id="SSF56112">
    <property type="entry name" value="Protein kinase-like (PK-like)"/>
    <property type="match status" value="1"/>
</dbReference>
<reference evidence="2 3" key="1">
    <citation type="journal article" date="2015" name="Stand. Genomic Sci.">
        <title>Genomic Encyclopedia of Bacterial and Archaeal Type Strains, Phase III: the genomes of soil and plant-associated and newly described type strains.</title>
        <authorList>
            <person name="Whitman W.B."/>
            <person name="Woyke T."/>
            <person name="Klenk H.P."/>
            <person name="Zhou Y."/>
            <person name="Lilburn T.G."/>
            <person name="Beck B.J."/>
            <person name="De Vos P."/>
            <person name="Vandamme P."/>
            <person name="Eisen J.A."/>
            <person name="Garrity G."/>
            <person name="Hugenholtz P."/>
            <person name="Kyrpides N.C."/>
        </authorList>
    </citation>
    <scope>NUCLEOTIDE SEQUENCE [LARGE SCALE GENOMIC DNA]</scope>
    <source>
        <strain evidence="2 3">CV2</strain>
    </source>
</reference>
<comment type="caution">
    <text evidence="2">The sequence shown here is derived from an EMBL/GenBank/DDBJ whole genome shotgun (WGS) entry which is preliminary data.</text>
</comment>
<keyword evidence="3" id="KW-1185">Reference proteome</keyword>
<dbReference type="RefSeq" id="WP_241968929.1">
    <property type="nucleotide sequence ID" value="NZ_SGWW01000001.1"/>
</dbReference>
<dbReference type="Gene3D" id="3.30.200.20">
    <property type="entry name" value="Phosphorylase Kinase, domain 1"/>
    <property type="match status" value="1"/>
</dbReference>
<evidence type="ECO:0000313" key="3">
    <source>
        <dbReference type="Proteomes" id="UP000293519"/>
    </source>
</evidence>
<dbReference type="Gene3D" id="3.90.1200.10">
    <property type="match status" value="1"/>
</dbReference>
<keyword evidence="2" id="KW-0808">Transferase</keyword>
<gene>
    <name evidence="2" type="ORF">EV141_0263</name>
</gene>